<evidence type="ECO:0000313" key="2">
    <source>
        <dbReference type="EMBL" id="OLF53885.1"/>
    </source>
</evidence>
<keyword evidence="1" id="KW-0812">Transmembrane</keyword>
<sequence>MHKSIFVDQSGLDEASCRPRDLHWEQIPTVTLERIERDYRRARRTTVLGQWINIASVLLVVLSAACGLWLWNHFRAQGLDQGFGLRQLFVLLFFFATLCAVVEWLRRIRRSTRVALDGLSEDLRDIACVLWFRKQHR</sequence>
<comment type="caution">
    <text evidence="2">The sequence shown here is derived from an EMBL/GenBank/DDBJ whole genome shotgun (WGS) entry which is preliminary data.</text>
</comment>
<accession>A0A1Q8EQ18</accession>
<dbReference type="RefSeq" id="WP_075119430.1">
    <property type="nucleotide sequence ID" value="NZ_MSCT01000010.1"/>
</dbReference>
<feature type="transmembrane region" description="Helical" evidence="1">
    <location>
        <begin position="83"/>
        <end position="105"/>
    </location>
</feature>
<protein>
    <submittedName>
        <fullName evidence="2">Uncharacterized protein</fullName>
    </submittedName>
</protein>
<reference evidence="2 3" key="1">
    <citation type="submission" date="2016-12" db="EMBL/GenBank/DDBJ databases">
        <authorList>
            <person name="Song W.-J."/>
            <person name="Kurnit D.M."/>
        </authorList>
    </citation>
    <scope>NUCLEOTIDE SEQUENCE [LARGE SCALE GENOMIC DNA]</scope>
    <source>
        <strain evidence="2 3">PCL1601</strain>
    </source>
</reference>
<keyword evidence="1" id="KW-1133">Transmembrane helix</keyword>
<dbReference type="EMBL" id="MSCT01000010">
    <property type="protein sequence ID" value="OLF53885.1"/>
    <property type="molecule type" value="Genomic_DNA"/>
</dbReference>
<gene>
    <name evidence="2" type="ORF">BTN82_12430</name>
</gene>
<organism evidence="2 3">
    <name type="scientific">Pseudomonas chlororaphis</name>
    <dbReference type="NCBI Taxonomy" id="587753"/>
    <lineage>
        <taxon>Bacteria</taxon>
        <taxon>Pseudomonadati</taxon>
        <taxon>Pseudomonadota</taxon>
        <taxon>Gammaproteobacteria</taxon>
        <taxon>Pseudomonadales</taxon>
        <taxon>Pseudomonadaceae</taxon>
        <taxon>Pseudomonas</taxon>
    </lineage>
</organism>
<proteinExistence type="predicted"/>
<dbReference type="Proteomes" id="UP000185578">
    <property type="component" value="Unassembled WGS sequence"/>
</dbReference>
<keyword evidence="1" id="KW-0472">Membrane</keyword>
<evidence type="ECO:0000256" key="1">
    <source>
        <dbReference type="SAM" id="Phobius"/>
    </source>
</evidence>
<dbReference type="OrthoDB" id="6989184at2"/>
<dbReference type="AlphaFoldDB" id="A0A1Q8EQ18"/>
<name>A0A1Q8EQ18_9PSED</name>
<feature type="transmembrane region" description="Helical" evidence="1">
    <location>
        <begin position="47"/>
        <end position="71"/>
    </location>
</feature>
<evidence type="ECO:0000313" key="3">
    <source>
        <dbReference type="Proteomes" id="UP000185578"/>
    </source>
</evidence>